<accession>A0A848H2E6</accession>
<keyword evidence="2" id="KW-0560">Oxidoreductase</keyword>
<evidence type="ECO:0000256" key="1">
    <source>
        <dbReference type="ARBA" id="ARBA00006484"/>
    </source>
</evidence>
<dbReference type="Proteomes" id="UP000541185">
    <property type="component" value="Unassembled WGS sequence"/>
</dbReference>
<dbReference type="Pfam" id="PF13561">
    <property type="entry name" value="adh_short_C2"/>
    <property type="match status" value="1"/>
</dbReference>
<reference evidence="3 4" key="1">
    <citation type="submission" date="2020-04" db="EMBL/GenBank/DDBJ databases">
        <title>Ramlibacter sp. G-1-2-2 isolated from soil.</title>
        <authorList>
            <person name="Dahal R.H."/>
        </authorList>
    </citation>
    <scope>NUCLEOTIDE SEQUENCE [LARGE SCALE GENOMIC DNA]</scope>
    <source>
        <strain evidence="3 4">G-1-2-2</strain>
    </source>
</reference>
<dbReference type="FunFam" id="3.40.50.720:FF:000084">
    <property type="entry name" value="Short-chain dehydrogenase reductase"/>
    <property type="match status" value="1"/>
</dbReference>
<sequence>MRLKDKVAFITGAGAGIGAAAALRFAREGAAVVVAELDAARGRDVAETIVAAGGQARYVHCDVTDEASVEQAVAEGTEAFGGHLDILYNNAGGSTPHDDMVTVVDMAEFWRCIKLELLGTFLSSRFGIRQMQKAGRGGSVINTASYNATIGTAGRDCYTAAKGAVIALTRSMAVEYAPDGIRVNCIAPGVVISPRMTRFQQDFPNHRIFDKKNRHHRPEVPSHLLGMIEIEDLTHMALFLASDESRRVTGRIELVDSGATAS</sequence>
<dbReference type="PRINTS" id="PR00081">
    <property type="entry name" value="GDHRDH"/>
</dbReference>
<dbReference type="InterPro" id="IPR020904">
    <property type="entry name" value="Sc_DH/Rdtase_CS"/>
</dbReference>
<dbReference type="PROSITE" id="PS00061">
    <property type="entry name" value="ADH_SHORT"/>
    <property type="match status" value="1"/>
</dbReference>
<evidence type="ECO:0000313" key="4">
    <source>
        <dbReference type="Proteomes" id="UP000541185"/>
    </source>
</evidence>
<dbReference type="CDD" id="cd05233">
    <property type="entry name" value="SDR_c"/>
    <property type="match status" value="1"/>
</dbReference>
<dbReference type="InterPro" id="IPR002347">
    <property type="entry name" value="SDR_fam"/>
</dbReference>
<dbReference type="Gene3D" id="3.40.50.720">
    <property type="entry name" value="NAD(P)-binding Rossmann-like Domain"/>
    <property type="match status" value="1"/>
</dbReference>
<proteinExistence type="inferred from homology"/>
<dbReference type="PANTHER" id="PTHR24321">
    <property type="entry name" value="DEHYDROGENASES, SHORT CHAIN"/>
    <property type="match status" value="1"/>
</dbReference>
<dbReference type="PANTHER" id="PTHR24321:SF8">
    <property type="entry name" value="ESTRADIOL 17-BETA-DEHYDROGENASE 8-RELATED"/>
    <property type="match status" value="1"/>
</dbReference>
<gene>
    <name evidence="3" type="ORF">HHL11_12800</name>
</gene>
<dbReference type="EMBL" id="JABBFX010000001">
    <property type="protein sequence ID" value="NML44637.1"/>
    <property type="molecule type" value="Genomic_DNA"/>
</dbReference>
<dbReference type="SUPFAM" id="SSF51735">
    <property type="entry name" value="NAD(P)-binding Rossmann-fold domains"/>
    <property type="match status" value="1"/>
</dbReference>
<organism evidence="3 4">
    <name type="scientific">Ramlibacter agri</name>
    <dbReference type="NCBI Taxonomy" id="2728837"/>
    <lineage>
        <taxon>Bacteria</taxon>
        <taxon>Pseudomonadati</taxon>
        <taxon>Pseudomonadota</taxon>
        <taxon>Betaproteobacteria</taxon>
        <taxon>Burkholderiales</taxon>
        <taxon>Comamonadaceae</taxon>
        <taxon>Ramlibacter</taxon>
    </lineage>
</organism>
<dbReference type="GO" id="GO:0016491">
    <property type="term" value="F:oxidoreductase activity"/>
    <property type="evidence" value="ECO:0007669"/>
    <property type="project" value="UniProtKB-KW"/>
</dbReference>
<comment type="similarity">
    <text evidence="1">Belongs to the short-chain dehydrogenases/reductases (SDR) family.</text>
</comment>
<dbReference type="AlphaFoldDB" id="A0A848H2E6"/>
<comment type="caution">
    <text evidence="3">The sequence shown here is derived from an EMBL/GenBank/DDBJ whole genome shotgun (WGS) entry which is preliminary data.</text>
</comment>
<evidence type="ECO:0000256" key="2">
    <source>
        <dbReference type="ARBA" id="ARBA00023002"/>
    </source>
</evidence>
<dbReference type="PRINTS" id="PR00080">
    <property type="entry name" value="SDRFAMILY"/>
</dbReference>
<dbReference type="InterPro" id="IPR036291">
    <property type="entry name" value="NAD(P)-bd_dom_sf"/>
</dbReference>
<dbReference type="RefSeq" id="WP_169418750.1">
    <property type="nucleotide sequence ID" value="NZ_JABBFX010000001.1"/>
</dbReference>
<keyword evidence="4" id="KW-1185">Reference proteome</keyword>
<name>A0A848H2E6_9BURK</name>
<protein>
    <submittedName>
        <fullName evidence="3">SDR family oxidoreductase</fullName>
    </submittedName>
</protein>
<evidence type="ECO:0000313" key="3">
    <source>
        <dbReference type="EMBL" id="NML44637.1"/>
    </source>
</evidence>